<evidence type="ECO:0000313" key="3">
    <source>
        <dbReference type="EMBL" id="TWT83942.1"/>
    </source>
</evidence>
<keyword evidence="4" id="KW-1185">Reference proteome</keyword>
<feature type="region of interest" description="Disordered" evidence="1">
    <location>
        <begin position="276"/>
        <end position="297"/>
    </location>
</feature>
<accession>A0A5C5Z9E0</accession>
<keyword evidence="2" id="KW-0472">Membrane</keyword>
<name>A0A5C5Z9E0_9BACT</name>
<gene>
    <name evidence="3" type="ORF">CA13_54160</name>
</gene>
<evidence type="ECO:0000256" key="2">
    <source>
        <dbReference type="SAM" id="Phobius"/>
    </source>
</evidence>
<keyword evidence="2" id="KW-1133">Transmembrane helix</keyword>
<reference evidence="3 4" key="1">
    <citation type="submission" date="2019-02" db="EMBL/GenBank/DDBJ databases">
        <title>Deep-cultivation of Planctomycetes and their phenomic and genomic characterization uncovers novel biology.</title>
        <authorList>
            <person name="Wiegand S."/>
            <person name="Jogler M."/>
            <person name="Boedeker C."/>
            <person name="Pinto D."/>
            <person name="Vollmers J."/>
            <person name="Rivas-Marin E."/>
            <person name="Kohn T."/>
            <person name="Peeters S.H."/>
            <person name="Heuer A."/>
            <person name="Rast P."/>
            <person name="Oberbeckmann S."/>
            <person name="Bunk B."/>
            <person name="Jeske O."/>
            <person name="Meyerdierks A."/>
            <person name="Storesund J.E."/>
            <person name="Kallscheuer N."/>
            <person name="Luecker S."/>
            <person name="Lage O.M."/>
            <person name="Pohl T."/>
            <person name="Merkel B.J."/>
            <person name="Hornburger P."/>
            <person name="Mueller R.-W."/>
            <person name="Bruemmer F."/>
            <person name="Labrenz M."/>
            <person name="Spormann A.M."/>
            <person name="Op Den Camp H."/>
            <person name="Overmann J."/>
            <person name="Amann R."/>
            <person name="Jetten M.S.M."/>
            <person name="Mascher T."/>
            <person name="Medema M.H."/>
            <person name="Devos D.P."/>
            <person name="Kaster A.-K."/>
            <person name="Ovreas L."/>
            <person name="Rohde M."/>
            <person name="Galperin M.Y."/>
            <person name="Jogler C."/>
        </authorList>
    </citation>
    <scope>NUCLEOTIDE SEQUENCE [LARGE SCALE GENOMIC DNA]</scope>
    <source>
        <strain evidence="3 4">CA13</strain>
    </source>
</reference>
<feature type="transmembrane region" description="Helical" evidence="2">
    <location>
        <begin position="178"/>
        <end position="196"/>
    </location>
</feature>
<evidence type="ECO:0000313" key="4">
    <source>
        <dbReference type="Proteomes" id="UP000315010"/>
    </source>
</evidence>
<protein>
    <submittedName>
        <fullName evidence="3">Uncharacterized protein</fullName>
    </submittedName>
</protein>
<dbReference type="EMBL" id="SJPJ01000001">
    <property type="protein sequence ID" value="TWT83942.1"/>
    <property type="molecule type" value="Genomic_DNA"/>
</dbReference>
<feature type="region of interest" description="Disordered" evidence="1">
    <location>
        <begin position="229"/>
        <end position="264"/>
    </location>
</feature>
<dbReference type="Proteomes" id="UP000315010">
    <property type="component" value="Unassembled WGS sequence"/>
</dbReference>
<proteinExistence type="predicted"/>
<keyword evidence="2" id="KW-0812">Transmembrane</keyword>
<dbReference type="AlphaFoldDB" id="A0A5C5Z9E0"/>
<feature type="region of interest" description="Disordered" evidence="1">
    <location>
        <begin position="749"/>
        <end position="774"/>
    </location>
</feature>
<feature type="compositionally biased region" description="Polar residues" evidence="1">
    <location>
        <begin position="749"/>
        <end position="770"/>
    </location>
</feature>
<feature type="compositionally biased region" description="Acidic residues" evidence="1">
    <location>
        <begin position="252"/>
        <end position="264"/>
    </location>
</feature>
<comment type="caution">
    <text evidence="3">The sequence shown here is derived from an EMBL/GenBank/DDBJ whole genome shotgun (WGS) entry which is preliminary data.</text>
</comment>
<sequence length="925" mass="101757">MQVTTLEMNELGIEDFRRLGVRPQECRTLVIRRAAARSSRSLAKVQLTSSTPNSHNELQLSRIATSAYRLLDPRKRADFMQRIQVGRLLQNSFSLPSPNQFRIDSADNGDAESRLPEVEITFDEGASLFDVGVTPSFSQTSKEHDAFTDWLESLDSQDLILASPRRHRIATMRRSIQHPWMILSLLGLVLVTLYFVSHLDLDPRPVALKRIDPQESAVIETNQSRLEAVASESGPSSTALVEPSPAVATETPLEEGGADPEFPEPEIEFPEPEIEFPKPEIMPGMSPAAISPDSLPRKLDLPAIDSSIELAEMESPSEAPILAPELATSELATSKLATSKLATSELATSELATSELATPKPSESIPPTSGMMVAPESVETESQITEAAEESGYLPDPFSALAMNSQLKKPPAAEVPTIILDESAKSDTGSEEAALLVAVPSSEQLDDALALIQTKVPELGTRLLPNKIPDVIAKLENLLDEFAVESDEAFVANRLIVEHTWLTEASEQVGTRVESLHKTFDFETSEFVADSFTHALPIAYLEESKVQLATNGLMMSERFLSEELTESRDQVLRLVNEIADEVDDVTTKEEASRLTQAIEQTAKLAETVSRIDFEAIESQSDADLGILGRYYCLMLRKWDKGLPWLAKTSDSRIANLARQELELIEKEQGVTASSDDWNSLADRWEIAADRTQGRAADSIRYHAITIKQRIASQPIADMLDGLEKLKQERELEELETMLPSYLRSALQRTMSGHVSEESQPSMSDPPQSLASAEESPVQWGVGMLGGVTIDGQLTTIQLIYANGSLLSSDTIDKIEEVWKVNERILLVDFAGVVRLDEETVVSVMISPYSKNRDGVVVDGTRIEFEVDSNVAQLALSSGTHTIQWRLQIDPQSNESLRIQNGVTGNDLELEHEKPVNSGSVDTANQ</sequence>
<evidence type="ECO:0000256" key="1">
    <source>
        <dbReference type="SAM" id="MobiDB-lite"/>
    </source>
</evidence>
<organism evidence="3 4">
    <name type="scientific">Novipirellula herctigrandis</name>
    <dbReference type="NCBI Taxonomy" id="2527986"/>
    <lineage>
        <taxon>Bacteria</taxon>
        <taxon>Pseudomonadati</taxon>
        <taxon>Planctomycetota</taxon>
        <taxon>Planctomycetia</taxon>
        <taxon>Pirellulales</taxon>
        <taxon>Pirellulaceae</taxon>
        <taxon>Novipirellula</taxon>
    </lineage>
</organism>
<feature type="region of interest" description="Disordered" evidence="1">
    <location>
        <begin position="352"/>
        <end position="375"/>
    </location>
</feature>